<organism evidence="1">
    <name type="scientific">Salmonella enterica</name>
    <name type="common">Salmonella choleraesuis</name>
    <dbReference type="NCBI Taxonomy" id="28901"/>
    <lineage>
        <taxon>Bacteria</taxon>
        <taxon>Pseudomonadati</taxon>
        <taxon>Pseudomonadota</taxon>
        <taxon>Gammaproteobacteria</taxon>
        <taxon>Enterobacterales</taxon>
        <taxon>Enterobacteriaceae</taxon>
        <taxon>Salmonella</taxon>
    </lineage>
</organism>
<protein>
    <submittedName>
        <fullName evidence="1">Baseplate protein</fullName>
    </submittedName>
</protein>
<dbReference type="Proteomes" id="UP000839536">
    <property type="component" value="Unassembled WGS sequence"/>
</dbReference>
<gene>
    <name evidence="1" type="ORF">EKD96_21075</name>
</gene>
<dbReference type="RefSeq" id="WP_000527468.1">
    <property type="nucleotide sequence ID" value="NZ_MXLS01000021.1"/>
</dbReference>
<dbReference type="EMBL" id="SDIQ01000044">
    <property type="protein sequence ID" value="RXL17143.1"/>
    <property type="molecule type" value="Genomic_DNA"/>
</dbReference>
<evidence type="ECO:0000313" key="1">
    <source>
        <dbReference type="EMBL" id="RXL17143.1"/>
    </source>
</evidence>
<dbReference type="AlphaFoldDB" id="A0A4Q1DL21"/>
<name>A0A4Q1DL21_SALER</name>
<accession>A0A4Q1DL21</accession>
<proteinExistence type="predicted"/>
<dbReference type="Gene3D" id="2.40.50.260">
    <property type="entry name" value="Nucleic acid-binding protein domain"/>
    <property type="match status" value="1"/>
</dbReference>
<comment type="caution">
    <text evidence="1">The sequence shown here is derived from an EMBL/GenBank/DDBJ whole genome shotgun (WGS) entry which is preliminary data.</text>
</comment>
<sequence>MGNLNGKYRAVVVSVADPQGLMRTQIRVNGLMDGLPDASLPWAETILQNANTFSPFLAGDKVWVEFPYNGDSRWPLIIGFAQDASGGAPNVPPEASGLGGGYSPPDVEGAPAMPSTSATKDYVYSRNGLMEIRNAGGAWSVTHLGSGTTIGFNEAGELYAISQGGAFISAAGDMNIKAGGNIGIEAGGTLAMKAAKVTVDKG</sequence>
<reference evidence="1" key="1">
    <citation type="submission" date="2019-01" db="EMBL/GenBank/DDBJ databases">
        <title>Whole genome sequencing of Salmonella enterica.</title>
        <authorList>
            <person name="Cao G."/>
        </authorList>
    </citation>
    <scope>NUCLEOTIDE SEQUENCE [LARGE SCALE GENOMIC DNA]</scope>
    <source>
        <strain evidence="1">CFSAN074594</strain>
    </source>
</reference>